<dbReference type="AlphaFoldDB" id="A0A943TEN6"/>
<dbReference type="Pfam" id="PF13576">
    <property type="entry name" value="Pentapeptide_3"/>
    <property type="match status" value="4"/>
</dbReference>
<evidence type="ECO:0000256" key="1">
    <source>
        <dbReference type="SAM" id="MobiDB-lite"/>
    </source>
</evidence>
<dbReference type="Gene3D" id="2.160.20.80">
    <property type="entry name" value="E3 ubiquitin-protein ligase SopA"/>
    <property type="match status" value="1"/>
</dbReference>
<protein>
    <submittedName>
        <fullName evidence="3">Pentapeptide repeat-containing protein</fullName>
    </submittedName>
</protein>
<keyword evidence="2" id="KW-0472">Membrane</keyword>
<name>A0A943TEN6_9MICC</name>
<sequence>MNVPIREDRRTRYMFLEPTEAWQLLSLCTALTVAFLLAVHFTKLKAKVPLFYSWIGAIAIFGGALAFLLPIALNSGFGKDDDGRVLRQLILYTTGGVLGVITLGESHRKNNQEKEKNENDHTRQVYAERRSRYTKAVEHLADEKAGVRLGGIYTLVGLVDEWLADDSLKPSEQQKEGQVIINNLCAYIRSPFSLALKAEMIEGDSEPDNYEGDFSKDQAAFREEQDIRRAIFVEMGKRSSGTIEEEGEVVETVPGPWSDFDFDFSRAPIFYPLNNLNIEQGNFASTRFYGKADFVDAKFVRDADFRNAKFTKDADFWGAEFTGNADFQYAEFLEDAGFRKAKFTGNISFGGAELTGNAYFGGAEFTGNISFRSAEFTGNAHFGDVYLGNVKFVGDADFGNAKFARDADFGNVKFVGDADFGKAKFTRNAAFQYAKFTRNADFWEAEFTGDTDFWEAEFTGNAHFLGARFSGNAHFLGAKFTGNAGFGNTKFTGNAGFGNAKFTGNAHFLGAKFTGNADFGNTKFTGDAYFLDAKFTGNANFGNAKFTGYVGFNGSYFGQYAPTFAGISGAARFSAQVDPQDYVFTVREGSKAIKCGTATLLGKSFIIPLGTVLFGPSSRGKNSRTSEPAKPLDNSNNGKDDNPE</sequence>
<dbReference type="EMBL" id="JAGZXI010000011">
    <property type="protein sequence ID" value="MBS6635465.1"/>
    <property type="molecule type" value="Genomic_DNA"/>
</dbReference>
<comment type="caution">
    <text evidence="3">The sequence shown here is derived from an EMBL/GenBank/DDBJ whole genome shotgun (WGS) entry which is preliminary data.</text>
</comment>
<feature type="transmembrane region" description="Helical" evidence="2">
    <location>
        <begin position="85"/>
        <end position="104"/>
    </location>
</feature>
<keyword evidence="2" id="KW-0812">Transmembrane</keyword>
<dbReference type="InterPro" id="IPR001646">
    <property type="entry name" value="5peptide_repeat"/>
</dbReference>
<gene>
    <name evidence="3" type="ORF">KH265_07450</name>
</gene>
<dbReference type="Proteomes" id="UP000739069">
    <property type="component" value="Unassembled WGS sequence"/>
</dbReference>
<evidence type="ECO:0000256" key="2">
    <source>
        <dbReference type="SAM" id="Phobius"/>
    </source>
</evidence>
<accession>A0A943TEN6</accession>
<organism evidence="3 4">
    <name type="scientific">Rothia mucilaginosa</name>
    <dbReference type="NCBI Taxonomy" id="43675"/>
    <lineage>
        <taxon>Bacteria</taxon>
        <taxon>Bacillati</taxon>
        <taxon>Actinomycetota</taxon>
        <taxon>Actinomycetes</taxon>
        <taxon>Micrococcales</taxon>
        <taxon>Micrococcaceae</taxon>
        <taxon>Rothia</taxon>
    </lineage>
</organism>
<reference evidence="3" key="1">
    <citation type="submission" date="2021-02" db="EMBL/GenBank/DDBJ databases">
        <title>Infant gut strain persistence is associated with maternal origin, phylogeny, and functional potential including surface adhesion and iron acquisition.</title>
        <authorList>
            <person name="Lou Y.C."/>
        </authorList>
    </citation>
    <scope>NUCLEOTIDE SEQUENCE</scope>
    <source>
        <strain evidence="3">L1_008_092G1_dasL1_008_092G1_concoct_16</strain>
    </source>
</reference>
<feature type="region of interest" description="Disordered" evidence="1">
    <location>
        <begin position="616"/>
        <end position="644"/>
    </location>
</feature>
<keyword evidence="2" id="KW-1133">Transmembrane helix</keyword>
<evidence type="ECO:0000313" key="4">
    <source>
        <dbReference type="Proteomes" id="UP000739069"/>
    </source>
</evidence>
<proteinExistence type="predicted"/>
<evidence type="ECO:0000313" key="3">
    <source>
        <dbReference type="EMBL" id="MBS6635465.1"/>
    </source>
</evidence>
<feature type="transmembrane region" description="Helical" evidence="2">
    <location>
        <begin position="51"/>
        <end position="73"/>
    </location>
</feature>
<feature type="transmembrane region" description="Helical" evidence="2">
    <location>
        <begin position="21"/>
        <end position="39"/>
    </location>
</feature>